<proteinExistence type="predicted"/>
<dbReference type="PROSITE" id="PS51078">
    <property type="entry name" value="ICLR_ED"/>
    <property type="match status" value="1"/>
</dbReference>
<dbReference type="Gene3D" id="3.30.450.40">
    <property type="match status" value="1"/>
</dbReference>
<reference evidence="7" key="1">
    <citation type="journal article" date="2019" name="Int. J. Syst. Evol. Microbiol.">
        <title>The Global Catalogue of Microorganisms (GCM) 10K type strain sequencing project: providing services to taxonomists for standard genome sequencing and annotation.</title>
        <authorList>
            <consortium name="The Broad Institute Genomics Platform"/>
            <consortium name="The Broad Institute Genome Sequencing Center for Infectious Disease"/>
            <person name="Wu L."/>
            <person name="Ma J."/>
        </authorList>
    </citation>
    <scope>NUCLEOTIDE SEQUENCE [LARGE SCALE GENOMIC DNA]</scope>
    <source>
        <strain evidence="7">KCTC 12848</strain>
    </source>
</reference>
<evidence type="ECO:0000256" key="3">
    <source>
        <dbReference type="ARBA" id="ARBA00023163"/>
    </source>
</evidence>
<keyword evidence="1" id="KW-0805">Transcription regulation</keyword>
<evidence type="ECO:0000259" key="5">
    <source>
        <dbReference type="PROSITE" id="PS51078"/>
    </source>
</evidence>
<dbReference type="PANTHER" id="PTHR30136:SF33">
    <property type="entry name" value="TRANSCRIPTIONAL REGULATORY PROTEIN"/>
    <property type="match status" value="1"/>
</dbReference>
<keyword evidence="3" id="KW-0804">Transcription</keyword>
<evidence type="ECO:0000313" key="7">
    <source>
        <dbReference type="Proteomes" id="UP001597425"/>
    </source>
</evidence>
<feature type="domain" description="IclR-ED" evidence="5">
    <location>
        <begin position="83"/>
        <end position="265"/>
    </location>
</feature>
<keyword evidence="7" id="KW-1185">Reference proteome</keyword>
<dbReference type="Proteomes" id="UP001597425">
    <property type="component" value="Unassembled WGS sequence"/>
</dbReference>
<accession>A0ABW5EFI6</accession>
<sequence>MNSITGLPREKGEASDRKFIEALARGLDVLRAFQPGDGFLGNQEIAERTGVPKSSVSRLTYTLTKLGYLSYSERLEKYQLGSGVLALGYAFVSNLAIRQVARPMMQELANNTGTSVGLADRDRLEMIYVEYCAPEKVTTFRHEIGNRVPLPTSAMGRAYLAALPEDERRYFESYIERKSGEKWAEVKAGIDAAVESFHERGFCTSFGEWDRDLNGVAVPLKLSQGQVFAFNAGGPAYRLEPEFLIREVAPLLKNMVRNIEATLIRY</sequence>
<dbReference type="InterPro" id="IPR029016">
    <property type="entry name" value="GAF-like_dom_sf"/>
</dbReference>
<evidence type="ECO:0000256" key="2">
    <source>
        <dbReference type="ARBA" id="ARBA00023125"/>
    </source>
</evidence>
<keyword evidence="2" id="KW-0238">DNA-binding</keyword>
<dbReference type="InterPro" id="IPR036388">
    <property type="entry name" value="WH-like_DNA-bd_sf"/>
</dbReference>
<gene>
    <name evidence="6" type="ORF">ACFSKX_18110</name>
</gene>
<dbReference type="PROSITE" id="PS51077">
    <property type="entry name" value="HTH_ICLR"/>
    <property type="match status" value="1"/>
</dbReference>
<dbReference type="PANTHER" id="PTHR30136">
    <property type="entry name" value="HELIX-TURN-HELIX TRANSCRIPTIONAL REGULATOR, ICLR FAMILY"/>
    <property type="match status" value="1"/>
</dbReference>
<dbReference type="InterPro" id="IPR036390">
    <property type="entry name" value="WH_DNA-bd_sf"/>
</dbReference>
<evidence type="ECO:0000259" key="4">
    <source>
        <dbReference type="PROSITE" id="PS51077"/>
    </source>
</evidence>
<protein>
    <submittedName>
        <fullName evidence="6">IclR family transcriptional regulator</fullName>
    </submittedName>
</protein>
<dbReference type="Pfam" id="PF01614">
    <property type="entry name" value="IclR_C"/>
    <property type="match status" value="1"/>
</dbReference>
<dbReference type="InterPro" id="IPR050707">
    <property type="entry name" value="HTH_MetabolicPath_Reg"/>
</dbReference>
<dbReference type="SMART" id="SM00346">
    <property type="entry name" value="HTH_ICLR"/>
    <property type="match status" value="1"/>
</dbReference>
<feature type="domain" description="HTH iclR-type" evidence="4">
    <location>
        <begin position="20"/>
        <end position="82"/>
    </location>
</feature>
<dbReference type="Gene3D" id="1.10.10.10">
    <property type="entry name" value="Winged helix-like DNA-binding domain superfamily/Winged helix DNA-binding domain"/>
    <property type="match status" value="1"/>
</dbReference>
<name>A0ABW5EFI6_9GAMM</name>
<organism evidence="6 7">
    <name type="scientific">Microbulbifer halophilus</name>
    <dbReference type="NCBI Taxonomy" id="453963"/>
    <lineage>
        <taxon>Bacteria</taxon>
        <taxon>Pseudomonadati</taxon>
        <taxon>Pseudomonadota</taxon>
        <taxon>Gammaproteobacteria</taxon>
        <taxon>Cellvibrionales</taxon>
        <taxon>Microbulbiferaceae</taxon>
        <taxon>Microbulbifer</taxon>
    </lineage>
</organism>
<comment type="caution">
    <text evidence="6">The sequence shown here is derived from an EMBL/GenBank/DDBJ whole genome shotgun (WGS) entry which is preliminary data.</text>
</comment>
<dbReference type="RefSeq" id="WP_265723459.1">
    <property type="nucleotide sequence ID" value="NZ_JAPIVK010000052.1"/>
</dbReference>
<dbReference type="Pfam" id="PF09339">
    <property type="entry name" value="HTH_IclR"/>
    <property type="match status" value="1"/>
</dbReference>
<dbReference type="InterPro" id="IPR014757">
    <property type="entry name" value="Tscrpt_reg_IclR_C"/>
</dbReference>
<dbReference type="EMBL" id="JBHUJD010000037">
    <property type="protein sequence ID" value="MFD2312338.1"/>
    <property type="molecule type" value="Genomic_DNA"/>
</dbReference>
<evidence type="ECO:0000256" key="1">
    <source>
        <dbReference type="ARBA" id="ARBA00023015"/>
    </source>
</evidence>
<dbReference type="SUPFAM" id="SSF46785">
    <property type="entry name" value="Winged helix' DNA-binding domain"/>
    <property type="match status" value="1"/>
</dbReference>
<evidence type="ECO:0000313" key="6">
    <source>
        <dbReference type="EMBL" id="MFD2312338.1"/>
    </source>
</evidence>
<dbReference type="SUPFAM" id="SSF55781">
    <property type="entry name" value="GAF domain-like"/>
    <property type="match status" value="1"/>
</dbReference>
<dbReference type="InterPro" id="IPR005471">
    <property type="entry name" value="Tscrpt_reg_IclR_N"/>
</dbReference>